<dbReference type="Pfam" id="PF15227">
    <property type="entry name" value="zf-C3HC4_4"/>
    <property type="match status" value="1"/>
</dbReference>
<keyword evidence="9" id="KW-1185">Reference proteome</keyword>
<dbReference type="SUPFAM" id="SSF57850">
    <property type="entry name" value="RING/U-box"/>
    <property type="match status" value="1"/>
</dbReference>
<dbReference type="PANTHER" id="PTHR24103">
    <property type="entry name" value="E3 UBIQUITIN-PROTEIN LIGASE TRIM"/>
    <property type="match status" value="1"/>
</dbReference>
<dbReference type="Ensembl" id="ENSVKKT00000009117.1">
    <property type="protein sequence ID" value="ENSVKKP00000008889.1"/>
    <property type="gene ID" value="ENSVKKG00000006312.1"/>
</dbReference>
<keyword evidence="2 4" id="KW-0863">Zinc-finger</keyword>
<evidence type="ECO:0000256" key="2">
    <source>
        <dbReference type="ARBA" id="ARBA00022771"/>
    </source>
</evidence>
<feature type="region of interest" description="Disordered" evidence="5">
    <location>
        <begin position="1"/>
        <end position="24"/>
    </location>
</feature>
<dbReference type="AlphaFoldDB" id="A0A8D2J5Q2"/>
<evidence type="ECO:0000256" key="4">
    <source>
        <dbReference type="PROSITE-ProRule" id="PRU00024"/>
    </source>
</evidence>
<dbReference type="InterPro" id="IPR001841">
    <property type="entry name" value="Znf_RING"/>
</dbReference>
<dbReference type="PROSITE" id="PS50089">
    <property type="entry name" value="ZF_RING_2"/>
    <property type="match status" value="1"/>
</dbReference>
<feature type="domain" description="RING-type" evidence="6">
    <location>
        <begin position="36"/>
        <end position="77"/>
    </location>
</feature>
<evidence type="ECO:0000256" key="5">
    <source>
        <dbReference type="SAM" id="MobiDB-lite"/>
    </source>
</evidence>
<keyword evidence="1" id="KW-0479">Metal-binding</keyword>
<dbReference type="Gene3D" id="3.30.160.60">
    <property type="entry name" value="Classic Zinc Finger"/>
    <property type="match status" value="1"/>
</dbReference>
<accession>A0A8D2J5Q2</accession>
<dbReference type="SMART" id="SM00184">
    <property type="entry name" value="RING"/>
    <property type="match status" value="1"/>
</dbReference>
<protein>
    <submittedName>
        <fullName evidence="8">Uncharacterized protein</fullName>
    </submittedName>
</protein>
<dbReference type="Gene3D" id="3.30.40.10">
    <property type="entry name" value="Zinc/RING finger domain, C3HC4 (zinc finger)"/>
    <property type="match status" value="1"/>
</dbReference>
<name>A0A8D2J5Q2_VARKO</name>
<organism evidence="8 9">
    <name type="scientific">Varanus komodoensis</name>
    <name type="common">Komodo dragon</name>
    <dbReference type="NCBI Taxonomy" id="61221"/>
    <lineage>
        <taxon>Eukaryota</taxon>
        <taxon>Metazoa</taxon>
        <taxon>Chordata</taxon>
        <taxon>Craniata</taxon>
        <taxon>Vertebrata</taxon>
        <taxon>Euteleostomi</taxon>
        <taxon>Lepidosauria</taxon>
        <taxon>Squamata</taxon>
        <taxon>Bifurcata</taxon>
        <taxon>Unidentata</taxon>
        <taxon>Episquamata</taxon>
        <taxon>Toxicofera</taxon>
        <taxon>Anguimorpha</taxon>
        <taxon>Paleoanguimorpha</taxon>
        <taxon>Varanoidea</taxon>
        <taxon>Varanidae</taxon>
        <taxon>Varanus</taxon>
    </lineage>
</organism>
<proteinExistence type="predicted"/>
<keyword evidence="3" id="KW-0862">Zinc</keyword>
<feature type="domain" description="B box-type" evidence="7">
    <location>
        <begin position="107"/>
        <end position="148"/>
    </location>
</feature>
<dbReference type="Proteomes" id="UP000694545">
    <property type="component" value="Unplaced"/>
</dbReference>
<dbReference type="Pfam" id="PF00643">
    <property type="entry name" value="zf-B_box"/>
    <property type="match status" value="1"/>
</dbReference>
<evidence type="ECO:0000313" key="9">
    <source>
        <dbReference type="Proteomes" id="UP000694545"/>
    </source>
</evidence>
<evidence type="ECO:0000256" key="1">
    <source>
        <dbReference type="ARBA" id="ARBA00022723"/>
    </source>
</evidence>
<evidence type="ECO:0000259" key="6">
    <source>
        <dbReference type="PROSITE" id="PS50089"/>
    </source>
</evidence>
<dbReference type="InterPro" id="IPR050143">
    <property type="entry name" value="TRIM/RBCC"/>
</dbReference>
<dbReference type="PROSITE" id="PS00518">
    <property type="entry name" value="ZF_RING_1"/>
    <property type="match status" value="1"/>
</dbReference>
<dbReference type="InterPro" id="IPR017907">
    <property type="entry name" value="Znf_RING_CS"/>
</dbReference>
<evidence type="ECO:0000256" key="3">
    <source>
        <dbReference type="ARBA" id="ARBA00022833"/>
    </source>
</evidence>
<dbReference type="GO" id="GO:0008270">
    <property type="term" value="F:zinc ion binding"/>
    <property type="evidence" value="ECO:0007669"/>
    <property type="project" value="UniProtKB-KW"/>
</dbReference>
<sequence length="241" mass="27170">MEEPSRDGGASRSPVPPASQAERARMASSLAEDLVCPVCLAIFREPHLLGCGHNFCLSCLQGCVPKGQGAGTCPECRLPFQLRELKPNRALASLSSKARRLRLDEGPAVHFCEEHDEPLKLFCCQESAPICVICRDLPQHRGHDFLPTQNAVKYAQVRWPRTKTHNVCAWAGRLFHLYRFYLRRGPEGRLLSRELGFLCLDPGSDLHFNCVSEDKMVQCKLSWAPHKREKVSYKCNVIIIF</sequence>
<dbReference type="CDD" id="cd19800">
    <property type="entry name" value="Bbox2_xNF7-like"/>
    <property type="match status" value="1"/>
</dbReference>
<dbReference type="PROSITE" id="PS50119">
    <property type="entry name" value="ZF_BBOX"/>
    <property type="match status" value="1"/>
</dbReference>
<evidence type="ECO:0000313" key="8">
    <source>
        <dbReference type="Ensembl" id="ENSVKKP00000008889.1"/>
    </source>
</evidence>
<reference evidence="8" key="2">
    <citation type="submission" date="2025-09" db="UniProtKB">
        <authorList>
            <consortium name="Ensembl"/>
        </authorList>
    </citation>
    <scope>IDENTIFICATION</scope>
</reference>
<dbReference type="SUPFAM" id="SSF57845">
    <property type="entry name" value="B-box zinc-binding domain"/>
    <property type="match status" value="1"/>
</dbReference>
<dbReference type="InterPro" id="IPR000315">
    <property type="entry name" value="Znf_B-box"/>
</dbReference>
<dbReference type="InterPro" id="IPR013083">
    <property type="entry name" value="Znf_RING/FYVE/PHD"/>
</dbReference>
<reference evidence="8" key="1">
    <citation type="submission" date="2025-08" db="UniProtKB">
        <authorList>
            <consortium name="Ensembl"/>
        </authorList>
    </citation>
    <scope>IDENTIFICATION</scope>
</reference>
<evidence type="ECO:0000259" key="7">
    <source>
        <dbReference type="PROSITE" id="PS50119"/>
    </source>
</evidence>
<dbReference type="SMART" id="SM00336">
    <property type="entry name" value="BBOX"/>
    <property type="match status" value="1"/>
</dbReference>